<evidence type="ECO:0000313" key="1">
    <source>
        <dbReference type="EMBL" id="MDX8044714.1"/>
    </source>
</evidence>
<sequence>MNKGKIFLAVGIGGMIGATLRYALAQAITFTSFPLATAIENVIGCFVLAYVTFHPFIKGKLSSEVFTAITTGVLGSFTTFSTFIAESVLLLDQLEWMFLYLALQTFACIGCCFIGAKLAKRKEKAA</sequence>
<name>A0ACC6M1A4_9BACI</name>
<dbReference type="EMBL" id="JAWZSR010000001">
    <property type="protein sequence ID" value="MDX8044714.1"/>
    <property type="molecule type" value="Genomic_DNA"/>
</dbReference>
<comment type="caution">
    <text evidence="1">The sequence shown here is derived from an EMBL/GenBank/DDBJ whole genome shotgun (WGS) entry which is preliminary data.</text>
</comment>
<reference evidence="1" key="1">
    <citation type="submission" date="2023-11" db="EMBL/GenBank/DDBJ databases">
        <title>Gracilibacillus pellucida a moderately halophilic bacterium isolated from saline soil in Xinjiang province.</title>
        <authorList>
            <person name="Zhang Z."/>
            <person name="Tan F."/>
            <person name="Wang Y."/>
            <person name="Xia M."/>
        </authorList>
    </citation>
    <scope>NUCLEOTIDE SEQUENCE</scope>
    <source>
        <strain evidence="1">S3-1-1</strain>
    </source>
</reference>
<evidence type="ECO:0000313" key="2">
    <source>
        <dbReference type="Proteomes" id="UP001277972"/>
    </source>
</evidence>
<gene>
    <name evidence="1" type="ORF">SH601_01835</name>
</gene>
<proteinExistence type="predicted"/>
<organism evidence="1 2">
    <name type="scientific">Gracilibacillus pellucidus</name>
    <dbReference type="NCBI Taxonomy" id="3095368"/>
    <lineage>
        <taxon>Bacteria</taxon>
        <taxon>Bacillati</taxon>
        <taxon>Bacillota</taxon>
        <taxon>Bacilli</taxon>
        <taxon>Bacillales</taxon>
        <taxon>Bacillaceae</taxon>
        <taxon>Gracilibacillus</taxon>
    </lineage>
</organism>
<keyword evidence="2" id="KW-1185">Reference proteome</keyword>
<protein>
    <submittedName>
        <fullName evidence="1">CrcB family protein</fullName>
    </submittedName>
</protein>
<dbReference type="Proteomes" id="UP001277972">
    <property type="component" value="Unassembled WGS sequence"/>
</dbReference>
<accession>A0ACC6M1A4</accession>